<comment type="similarity">
    <text evidence="2">Belongs to the HAD-like hydrolase superfamily. CbbY/CbbZ/Gph/YieH family.</text>
</comment>
<dbReference type="Pfam" id="PF00702">
    <property type="entry name" value="Hydrolase"/>
    <property type="match status" value="1"/>
</dbReference>
<comment type="caution">
    <text evidence="6">The sequence shown here is derived from an EMBL/GenBank/DDBJ whole genome shotgun (WGS) entry which is preliminary data.</text>
</comment>
<keyword evidence="6" id="KW-0378">Hydrolase</keyword>
<dbReference type="EMBL" id="VOQS01000001">
    <property type="protein sequence ID" value="TXC87602.1"/>
    <property type="molecule type" value="Genomic_DNA"/>
</dbReference>
<keyword evidence="4" id="KW-0460">Magnesium</keyword>
<reference evidence="5 8" key="3">
    <citation type="submission" date="2024-01" db="EMBL/GenBank/DDBJ databases">
        <title>The diversity of rhizobia nodulating Mimosa spp. in eleven states of Brazil covering several biomes is determined by host plant, location, and edaphic factors.</title>
        <authorList>
            <person name="Rouws L."/>
            <person name="Barauna A."/>
            <person name="Beukes C."/>
            <person name="De Faria S.M."/>
            <person name="Gross E."/>
            <person name="Dos Reis Junior F.B."/>
            <person name="Simon M."/>
            <person name="Maluk M."/>
            <person name="Odee D.W."/>
            <person name="Kenicer G."/>
            <person name="Young J.P.W."/>
            <person name="Reis V.M."/>
            <person name="Zilli J."/>
            <person name="James E.K."/>
        </authorList>
    </citation>
    <scope>NUCLEOTIDE SEQUENCE [LARGE SCALE GENOMIC DNA]</scope>
    <source>
        <strain evidence="5 8">JPY530</strain>
    </source>
</reference>
<dbReference type="GO" id="GO:0016787">
    <property type="term" value="F:hydrolase activity"/>
    <property type="evidence" value="ECO:0007669"/>
    <property type="project" value="UniProtKB-KW"/>
</dbReference>
<evidence type="ECO:0000256" key="4">
    <source>
        <dbReference type="ARBA" id="ARBA00022842"/>
    </source>
</evidence>
<evidence type="ECO:0000256" key="2">
    <source>
        <dbReference type="ARBA" id="ARBA00006171"/>
    </source>
</evidence>
<dbReference type="Proteomes" id="UP000321776">
    <property type="component" value="Unassembled WGS sequence"/>
</dbReference>
<evidence type="ECO:0000256" key="1">
    <source>
        <dbReference type="ARBA" id="ARBA00001946"/>
    </source>
</evidence>
<keyword evidence="8" id="KW-1185">Reference proteome</keyword>
<dbReference type="SFLD" id="SFLDS00003">
    <property type="entry name" value="Haloacid_Dehalogenase"/>
    <property type="match status" value="1"/>
</dbReference>
<dbReference type="InterPro" id="IPR036412">
    <property type="entry name" value="HAD-like_sf"/>
</dbReference>
<dbReference type="InterPro" id="IPR023198">
    <property type="entry name" value="PGP-like_dom2"/>
</dbReference>
<dbReference type="RefSeq" id="WP_147233855.1">
    <property type="nucleotide sequence ID" value="NZ_JAZHFZ010000007.1"/>
</dbReference>
<keyword evidence="3" id="KW-0479">Metal-binding</keyword>
<reference evidence="6" key="2">
    <citation type="submission" date="2019-08" db="EMBL/GenBank/DDBJ databases">
        <authorList>
            <person name="Im W.-T."/>
        </authorList>
    </citation>
    <scope>NUCLEOTIDE SEQUENCE</scope>
    <source>
        <strain evidence="6">NF 2-5-3</strain>
    </source>
</reference>
<dbReference type="GO" id="GO:0046872">
    <property type="term" value="F:metal ion binding"/>
    <property type="evidence" value="ECO:0007669"/>
    <property type="project" value="UniProtKB-KW"/>
</dbReference>
<protein>
    <submittedName>
        <fullName evidence="6">HAD-IA family hydrolase</fullName>
    </submittedName>
</protein>
<accession>A0A5C6VQ79</accession>
<dbReference type="PANTHER" id="PTHR46193">
    <property type="entry name" value="6-PHOSPHOGLUCONATE PHOSPHATASE"/>
    <property type="match status" value="1"/>
</dbReference>
<dbReference type="NCBIfam" id="TIGR01509">
    <property type="entry name" value="HAD-SF-IA-v3"/>
    <property type="match status" value="1"/>
</dbReference>
<dbReference type="Gene3D" id="1.10.150.240">
    <property type="entry name" value="Putative phosphatase, domain 2"/>
    <property type="match status" value="1"/>
</dbReference>
<dbReference type="Gene3D" id="3.40.50.1000">
    <property type="entry name" value="HAD superfamily/HAD-like"/>
    <property type="match status" value="1"/>
</dbReference>
<comment type="cofactor">
    <cofactor evidence="1">
        <name>Mg(2+)</name>
        <dbReference type="ChEBI" id="CHEBI:18420"/>
    </cofactor>
</comment>
<evidence type="ECO:0000313" key="8">
    <source>
        <dbReference type="Proteomes" id="UP001481677"/>
    </source>
</evidence>
<proteinExistence type="inferred from homology"/>
<dbReference type="SUPFAM" id="SSF56784">
    <property type="entry name" value="HAD-like"/>
    <property type="match status" value="1"/>
</dbReference>
<evidence type="ECO:0000313" key="6">
    <source>
        <dbReference type="EMBL" id="TXC87602.1"/>
    </source>
</evidence>
<dbReference type="Proteomes" id="UP001481677">
    <property type="component" value="Unassembled WGS sequence"/>
</dbReference>
<dbReference type="PANTHER" id="PTHR46193:SF10">
    <property type="entry name" value="6-PHOSPHOGLUCONATE PHOSPHATASE"/>
    <property type="match status" value="1"/>
</dbReference>
<reference evidence="6 7" key="1">
    <citation type="journal article" date="2018" name="Int. J. Syst. Evol. Microbiol.">
        <title>Paraburkholderia azotifigens sp. nov., a nitrogen-fixing bacterium isolated from paddy soil.</title>
        <authorList>
            <person name="Choi G.M."/>
            <person name="Im W.T."/>
        </authorList>
    </citation>
    <scope>NUCLEOTIDE SEQUENCE [LARGE SCALE GENOMIC DNA]</scope>
    <source>
        <strain evidence="6 7">NF 2-5-3</strain>
    </source>
</reference>
<organism evidence="6 7">
    <name type="scientific">Paraburkholderia azotifigens</name>
    <dbReference type="NCBI Taxonomy" id="2057004"/>
    <lineage>
        <taxon>Bacteria</taxon>
        <taxon>Pseudomonadati</taxon>
        <taxon>Pseudomonadota</taxon>
        <taxon>Betaproteobacteria</taxon>
        <taxon>Burkholderiales</taxon>
        <taxon>Burkholderiaceae</taxon>
        <taxon>Paraburkholderia</taxon>
    </lineage>
</organism>
<name>A0A5C6VQ79_9BURK</name>
<dbReference type="EMBL" id="JAZHGA010000009">
    <property type="protein sequence ID" value="MEM5340970.1"/>
    <property type="molecule type" value="Genomic_DNA"/>
</dbReference>
<dbReference type="InterPro" id="IPR051600">
    <property type="entry name" value="Beta-PGM-like"/>
</dbReference>
<evidence type="ECO:0000313" key="7">
    <source>
        <dbReference type="Proteomes" id="UP000321776"/>
    </source>
</evidence>
<dbReference type="InterPro" id="IPR023214">
    <property type="entry name" value="HAD_sf"/>
</dbReference>
<dbReference type="InterPro" id="IPR006439">
    <property type="entry name" value="HAD-SF_hydro_IA"/>
</dbReference>
<dbReference type="AlphaFoldDB" id="A0A5C6VQ79"/>
<sequence length="230" mass="24211">MTEIRQADRALICDCDGVLIDSEAIAAKVIVQELETRWPGLDIAPVVMPLLGLRTERVLHGAASALGMTLTPGDIDAIRMTVGTSAIKAPMVAGIDAALAQIPLTKACASNSDRGYVEAVLERTGLVKYFGSRLFCADTVDAPKPAPDVYLAAARAVGVNPEACLVIEDSVAGVTAATAAGMTVYGFIGGGHAGDEQVDTLRRLGAQHVFDDMKLLPELVSRWLHRMTVA</sequence>
<evidence type="ECO:0000313" key="5">
    <source>
        <dbReference type="EMBL" id="MEM5340970.1"/>
    </source>
</evidence>
<gene>
    <name evidence="6" type="ORF">FRZ40_08505</name>
    <name evidence="5" type="ORF">V4C56_15235</name>
</gene>
<evidence type="ECO:0000256" key="3">
    <source>
        <dbReference type="ARBA" id="ARBA00022723"/>
    </source>
</evidence>
<dbReference type="SFLD" id="SFLDG01129">
    <property type="entry name" value="C1.5:_HAD__Beta-PGM__Phosphata"/>
    <property type="match status" value="1"/>
</dbReference>